<evidence type="ECO:0000313" key="4">
    <source>
        <dbReference type="Proteomes" id="UP000554482"/>
    </source>
</evidence>
<sequence>MFEERQTTINEYFHHIKQIVDNLAAVGSPVNDDDIVVYVLNGLPDDYGPFTTYIRVRSDPTSTDELHNLLLSEELAIELKGTTILNVSAETTTQAFSSVHSSSQPSYNQDSSSGSTTKHNFSNDGSSNSSYTGYGRGNGRNNSSRGRGRRRNNGRNSGYTPCQICHKSGHQAIDCWYRLNHSYPGRVPPSKLAMMARSTIPTSTTFATTDIDWYLDSGANNHITPDLTNIYYHTDYKGPDKVMVGNGQAVGILKTGSSLIKTPYISFKLKNILHIHLTSQPIYFL</sequence>
<feature type="compositionally biased region" description="Low complexity" evidence="1">
    <location>
        <begin position="122"/>
        <end position="145"/>
    </location>
</feature>
<reference evidence="3 4" key="1">
    <citation type="submission" date="2020-06" db="EMBL/GenBank/DDBJ databases">
        <title>Transcriptomic and genomic resources for Thalictrum thalictroides and T. hernandezii: Facilitating candidate gene discovery in an emerging model plant lineage.</title>
        <authorList>
            <person name="Arias T."/>
            <person name="Riano-Pachon D.M."/>
            <person name="Di Stilio V.S."/>
        </authorList>
    </citation>
    <scope>NUCLEOTIDE SEQUENCE [LARGE SCALE GENOMIC DNA]</scope>
    <source>
        <strain evidence="4">cv. WT478/WT964</strain>
        <tissue evidence="3">Leaves</tissue>
    </source>
</reference>
<dbReference type="EMBL" id="JABWDY010027920">
    <property type="protein sequence ID" value="KAF5187502.1"/>
    <property type="molecule type" value="Genomic_DNA"/>
</dbReference>
<dbReference type="AlphaFoldDB" id="A0A7J6VT14"/>
<dbReference type="PANTHER" id="PTHR47481">
    <property type="match status" value="1"/>
</dbReference>
<dbReference type="Proteomes" id="UP000554482">
    <property type="component" value="Unassembled WGS sequence"/>
</dbReference>
<proteinExistence type="predicted"/>
<evidence type="ECO:0000313" key="3">
    <source>
        <dbReference type="EMBL" id="KAF5187502.1"/>
    </source>
</evidence>
<dbReference type="Pfam" id="PF22936">
    <property type="entry name" value="Pol_BBD"/>
    <property type="match status" value="1"/>
</dbReference>
<comment type="caution">
    <text evidence="3">The sequence shown here is derived from an EMBL/GenBank/DDBJ whole genome shotgun (WGS) entry which is preliminary data.</text>
</comment>
<protein>
    <submittedName>
        <fullName evidence="3">Retrovirus-related pol polyprotein from transposon re1</fullName>
    </submittedName>
</protein>
<accession>A0A7J6VT14</accession>
<feature type="compositionally biased region" description="Low complexity" evidence="1">
    <location>
        <begin position="101"/>
        <end position="115"/>
    </location>
</feature>
<feature type="region of interest" description="Disordered" evidence="1">
    <location>
        <begin position="96"/>
        <end position="161"/>
    </location>
</feature>
<gene>
    <name evidence="3" type="ORF">FRX31_022911</name>
</gene>
<dbReference type="OrthoDB" id="1845088at2759"/>
<keyword evidence="4" id="KW-1185">Reference proteome</keyword>
<organism evidence="3 4">
    <name type="scientific">Thalictrum thalictroides</name>
    <name type="common">Rue-anemone</name>
    <name type="synonym">Anemone thalictroides</name>
    <dbReference type="NCBI Taxonomy" id="46969"/>
    <lineage>
        <taxon>Eukaryota</taxon>
        <taxon>Viridiplantae</taxon>
        <taxon>Streptophyta</taxon>
        <taxon>Embryophyta</taxon>
        <taxon>Tracheophyta</taxon>
        <taxon>Spermatophyta</taxon>
        <taxon>Magnoliopsida</taxon>
        <taxon>Ranunculales</taxon>
        <taxon>Ranunculaceae</taxon>
        <taxon>Thalictroideae</taxon>
        <taxon>Thalictrum</taxon>
    </lineage>
</organism>
<evidence type="ECO:0000259" key="2">
    <source>
        <dbReference type="Pfam" id="PF22936"/>
    </source>
</evidence>
<dbReference type="InterPro" id="IPR054722">
    <property type="entry name" value="PolX-like_BBD"/>
</dbReference>
<name>A0A7J6VT14_THATH</name>
<feature type="domain" description="Retrovirus-related Pol polyprotein from transposon TNT 1-94-like beta-barrel" evidence="2">
    <location>
        <begin position="213"/>
        <end position="275"/>
    </location>
</feature>
<dbReference type="PANTHER" id="PTHR47481:SF28">
    <property type="entry name" value="RETROTRANSPOSON COPIA-LIKE N-TERMINAL DOMAIN-CONTAINING PROTEIN"/>
    <property type="match status" value="1"/>
</dbReference>
<evidence type="ECO:0000256" key="1">
    <source>
        <dbReference type="SAM" id="MobiDB-lite"/>
    </source>
</evidence>
<dbReference type="Pfam" id="PF14223">
    <property type="entry name" value="Retrotran_gag_2"/>
    <property type="match status" value="1"/>
</dbReference>